<name>A0AAF0Q0V2_SOLVR</name>
<organism evidence="2 3">
    <name type="scientific">Solanum verrucosum</name>
    <dbReference type="NCBI Taxonomy" id="315347"/>
    <lineage>
        <taxon>Eukaryota</taxon>
        <taxon>Viridiplantae</taxon>
        <taxon>Streptophyta</taxon>
        <taxon>Embryophyta</taxon>
        <taxon>Tracheophyta</taxon>
        <taxon>Spermatophyta</taxon>
        <taxon>Magnoliopsida</taxon>
        <taxon>eudicotyledons</taxon>
        <taxon>Gunneridae</taxon>
        <taxon>Pentapetalae</taxon>
        <taxon>asterids</taxon>
        <taxon>lamiids</taxon>
        <taxon>Solanales</taxon>
        <taxon>Solanaceae</taxon>
        <taxon>Solanoideae</taxon>
        <taxon>Solaneae</taxon>
        <taxon>Solanum</taxon>
    </lineage>
</organism>
<evidence type="ECO:0000313" key="3">
    <source>
        <dbReference type="Proteomes" id="UP001234989"/>
    </source>
</evidence>
<keyword evidence="3" id="KW-1185">Reference proteome</keyword>
<proteinExistence type="predicted"/>
<dbReference type="PROSITE" id="PS51257">
    <property type="entry name" value="PROKAR_LIPOPROTEIN"/>
    <property type="match status" value="1"/>
</dbReference>
<accession>A0AAF0Q0V2</accession>
<dbReference type="AlphaFoldDB" id="A0AAF0Q0V2"/>
<dbReference type="EMBL" id="CP133613">
    <property type="protein sequence ID" value="WMV14611.1"/>
    <property type="molecule type" value="Genomic_DNA"/>
</dbReference>
<evidence type="ECO:0000259" key="1">
    <source>
        <dbReference type="Pfam" id="PF13966"/>
    </source>
</evidence>
<protein>
    <recommendedName>
        <fullName evidence="1">Reverse transcriptase zinc-binding domain-containing protein</fullName>
    </recommendedName>
</protein>
<gene>
    <name evidence="2" type="ORF">MTR67_007996</name>
</gene>
<dbReference type="Pfam" id="PF13966">
    <property type="entry name" value="zf-RVT"/>
    <property type="match status" value="1"/>
</dbReference>
<sequence length="95" mass="10874">MERDLDSGELKLLLIGSIAAWGACLSRDNLQKKGFALSNICYLCEEELETVNHIPMHCRIARQCWEFLFQYLWDLLDHASEYEGIIGELAAPENT</sequence>
<dbReference type="InterPro" id="IPR026960">
    <property type="entry name" value="RVT-Znf"/>
</dbReference>
<feature type="domain" description="Reverse transcriptase zinc-binding" evidence="1">
    <location>
        <begin position="15"/>
        <end position="65"/>
    </location>
</feature>
<evidence type="ECO:0000313" key="2">
    <source>
        <dbReference type="EMBL" id="WMV14611.1"/>
    </source>
</evidence>
<reference evidence="2" key="1">
    <citation type="submission" date="2023-08" db="EMBL/GenBank/DDBJ databases">
        <title>A de novo genome assembly of Solanum verrucosum Schlechtendal, a Mexican diploid species geographically isolated from the other diploid A-genome species in potato relatives.</title>
        <authorList>
            <person name="Hosaka K."/>
        </authorList>
    </citation>
    <scope>NUCLEOTIDE SEQUENCE</scope>
    <source>
        <tissue evidence="2">Young leaves</tissue>
    </source>
</reference>
<dbReference type="Proteomes" id="UP001234989">
    <property type="component" value="Chromosome 2"/>
</dbReference>